<keyword evidence="3" id="KW-0862">Zinc</keyword>
<sequence>MREVPTPESASSARDSSRRQSSRRQSVISEESSAEPILDYHVQATATSRRRSKADLLQKPKKSKGPIVKDSRDGISVELPDGRVLRPDDCVYLICEPPQEPYYLARIMEFTRSDNSIPKIDSIRVNWFYRPRDIHRSHSDNRYLFSTMHSDVCPLSSVRGKCQIKHRSEIADLEEYKKSEDCFYYERMFDRYIQRHYEVVPTKDIRNVPENVGTVLRDRWKFVAVEQGKGKDLCMQQRGCTKCGSWCANAESVRCAVCQNDFHMLCITPPLLKKPTKGFAWTCAPCAREKDKILEANSLPDFRFNKPMSKSESSVAPEEDNDTEQAPTRRETPTHDVSEPTKEQKYANSLWPIRYLGIHCKIEDALDYDDRIYPRAQSRIGWRHQANVVEWFGQPVKYVDRKKNVRKKKGSIVNHLMKEDSMEIDEKPLGRWVQETPVGYRAPRGEDLTSTLLYRPGPMDTREMDEFILSTKPIADKLKVQLYTTNYLDAVVNVLHLTNFEKAKATEELQRFTRKHLKEPTFTGPERERFAEGVKKHGSELHPISSELKYQSSGQCVRFWYQWKKTPIGREIWGSYEGRRSKKVDTTKSTADLGDSSDDSAYDNNKLVRRKVSCKFCSTTRSEIWKKAPGPSTNESIPALCTSCATLWRKYADTYEPKVDKIKKRKAEEEISEDGTIVKKKSKNGRKKSLAEKDDKKEAEDLEEPPKLCNICAVSEPLSFMATCETCKMSVHEGMCEDSDFSQYLGCYGIQNSFNRWKCDVCVNEKAPEVSLIYDCVLCSQISEERQPPHPLKRTIGNNWAHITCAVWIPEIRFGDVTLLEPIEGIGSLPTARWKSICSICKIETGACTNCHSCHIPFHTTCAIQAGYTVGFDIQPIKTSRKDQVITVSFGGESGHMSPAIWCRNHDLKKTTVHPMNEVDESELTALMTYVRNYKQADLTLTGTMRKAQIVVAATKPIAGKLPSRRRSAALEQEIAIQPVKQEDDGCTECDVLVSPMWWRSERNGKMCHMCFWKRRVALMNGHAMV</sequence>
<dbReference type="InterPro" id="IPR029617">
    <property type="entry name" value="Snt2"/>
</dbReference>
<dbReference type="InterPro" id="IPR000679">
    <property type="entry name" value="Znf_GATA"/>
</dbReference>
<feature type="compositionally biased region" description="Basic and acidic residues" evidence="6">
    <location>
        <begin position="327"/>
        <end position="343"/>
    </location>
</feature>
<dbReference type="GO" id="GO:0008270">
    <property type="term" value="F:zinc ion binding"/>
    <property type="evidence" value="ECO:0007669"/>
    <property type="project" value="UniProtKB-KW"/>
</dbReference>
<dbReference type="SMART" id="SM00249">
    <property type="entry name" value="PHD"/>
    <property type="match status" value="3"/>
</dbReference>
<dbReference type="InterPro" id="IPR000949">
    <property type="entry name" value="ELM2_dom"/>
</dbReference>
<feature type="domain" description="BAH" evidence="8">
    <location>
        <begin position="83"/>
        <end position="200"/>
    </location>
</feature>
<dbReference type="GO" id="GO:0043565">
    <property type="term" value="F:sequence-specific DNA binding"/>
    <property type="evidence" value="ECO:0007669"/>
    <property type="project" value="InterPro"/>
</dbReference>
<dbReference type="InterPro" id="IPR001025">
    <property type="entry name" value="BAH_dom"/>
</dbReference>
<evidence type="ECO:0000259" key="9">
    <source>
        <dbReference type="PROSITE" id="PS51156"/>
    </source>
</evidence>
<dbReference type="Gene3D" id="3.30.40.10">
    <property type="entry name" value="Zinc/RING finger domain, C3HC4 (zinc finger)"/>
    <property type="match status" value="1"/>
</dbReference>
<dbReference type="SUPFAM" id="SSF46689">
    <property type="entry name" value="Homeodomain-like"/>
    <property type="match status" value="1"/>
</dbReference>
<feature type="domain" description="GATA-type" evidence="7">
    <location>
        <begin position="981"/>
        <end position="1011"/>
    </location>
</feature>
<dbReference type="InterPro" id="IPR001965">
    <property type="entry name" value="Znf_PHD"/>
</dbReference>
<dbReference type="InterPro" id="IPR013083">
    <property type="entry name" value="Znf_RING/FYVE/PHD"/>
</dbReference>
<dbReference type="InterPro" id="IPR019787">
    <property type="entry name" value="Znf_PHD-finger"/>
</dbReference>
<feature type="region of interest" description="Disordered" evidence="6">
    <location>
        <begin position="1"/>
        <end position="74"/>
    </location>
</feature>
<dbReference type="PANTHER" id="PTHR47672:SF1">
    <property type="entry name" value="E3 UBIQUITIN-PROTEIN LIGASE SNT2"/>
    <property type="match status" value="1"/>
</dbReference>
<dbReference type="Gene3D" id="2.30.30.490">
    <property type="match status" value="1"/>
</dbReference>
<organism evidence="11 12">
    <name type="scientific">Neolecta irregularis (strain DAH-3)</name>
    <dbReference type="NCBI Taxonomy" id="1198029"/>
    <lineage>
        <taxon>Eukaryota</taxon>
        <taxon>Fungi</taxon>
        <taxon>Dikarya</taxon>
        <taxon>Ascomycota</taxon>
        <taxon>Taphrinomycotina</taxon>
        <taxon>Neolectales</taxon>
        <taxon>Neolectaceae</taxon>
        <taxon>Neolecta</taxon>
    </lineage>
</organism>
<dbReference type="GO" id="GO:0004842">
    <property type="term" value="F:ubiquitin-protein transferase activity"/>
    <property type="evidence" value="ECO:0007669"/>
    <property type="project" value="TreeGrafter"/>
</dbReference>
<dbReference type="Pfam" id="PF00628">
    <property type="entry name" value="PHD"/>
    <property type="match status" value="1"/>
</dbReference>
<dbReference type="PROSITE" id="PS51805">
    <property type="entry name" value="EPHD"/>
    <property type="match status" value="1"/>
</dbReference>
<keyword evidence="12" id="KW-1185">Reference proteome</keyword>
<dbReference type="AlphaFoldDB" id="A0A1U7LH06"/>
<reference evidence="11 12" key="1">
    <citation type="submission" date="2016-04" db="EMBL/GenBank/DDBJ databases">
        <title>Evolutionary innovation and constraint leading to complex multicellularity in the Ascomycota.</title>
        <authorList>
            <person name="Cisse O."/>
            <person name="Nguyen A."/>
            <person name="Hewitt D.A."/>
            <person name="Jedd G."/>
            <person name="Stajich J.E."/>
        </authorList>
    </citation>
    <scope>NUCLEOTIDE SEQUENCE [LARGE SCALE GENOMIC DNA]</scope>
    <source>
        <strain evidence="11 12">DAH-3</strain>
    </source>
</reference>
<dbReference type="GO" id="GO:0048189">
    <property type="term" value="C:Lid2 complex"/>
    <property type="evidence" value="ECO:0007669"/>
    <property type="project" value="TreeGrafter"/>
</dbReference>
<feature type="region of interest" description="Disordered" evidence="6">
    <location>
        <begin position="304"/>
        <end position="343"/>
    </location>
</feature>
<proteinExistence type="predicted"/>
<dbReference type="GO" id="GO:0006355">
    <property type="term" value="P:regulation of DNA-templated transcription"/>
    <property type="evidence" value="ECO:0007669"/>
    <property type="project" value="InterPro"/>
</dbReference>
<dbReference type="PROSITE" id="PS51156">
    <property type="entry name" value="ELM2"/>
    <property type="match status" value="1"/>
</dbReference>
<dbReference type="InterPro" id="IPR034732">
    <property type="entry name" value="EPHD"/>
</dbReference>
<comment type="caution">
    <text evidence="11">The sequence shown here is derived from an EMBL/GenBank/DDBJ whole genome shotgun (WGS) entry which is preliminary data.</text>
</comment>
<keyword evidence="1" id="KW-0479">Metal-binding</keyword>
<dbReference type="FunFam" id="2.30.30.490:FF:000018">
    <property type="entry name" value="Lid2 complex component snt2"/>
    <property type="match status" value="1"/>
</dbReference>
<dbReference type="SMART" id="SM00439">
    <property type="entry name" value="BAH"/>
    <property type="match status" value="1"/>
</dbReference>
<keyword evidence="2 5" id="KW-0863">Zinc-finger</keyword>
<dbReference type="OMA" id="WVMDEPP"/>
<dbReference type="Gene3D" id="1.10.10.60">
    <property type="entry name" value="Homeodomain-like"/>
    <property type="match status" value="1"/>
</dbReference>
<dbReference type="PROSITE" id="PS51038">
    <property type="entry name" value="BAH"/>
    <property type="match status" value="1"/>
</dbReference>
<evidence type="ECO:0000259" key="10">
    <source>
        <dbReference type="PROSITE" id="PS51805"/>
    </source>
</evidence>
<evidence type="ECO:0000256" key="1">
    <source>
        <dbReference type="ARBA" id="ARBA00022723"/>
    </source>
</evidence>
<dbReference type="Proteomes" id="UP000186594">
    <property type="component" value="Unassembled WGS sequence"/>
</dbReference>
<dbReference type="InterPro" id="IPR043151">
    <property type="entry name" value="BAH_sf"/>
</dbReference>
<evidence type="ECO:0000259" key="8">
    <source>
        <dbReference type="PROSITE" id="PS51038"/>
    </source>
</evidence>
<dbReference type="EMBL" id="LXFE01004131">
    <property type="protein sequence ID" value="OLL21929.1"/>
    <property type="molecule type" value="Genomic_DNA"/>
</dbReference>
<protein>
    <submittedName>
        <fullName evidence="11">Lid2 complex component snt2</fullName>
    </submittedName>
</protein>
<gene>
    <name evidence="11" type="ORF">NEOLI_001999</name>
</gene>
<dbReference type="InterPro" id="IPR009057">
    <property type="entry name" value="Homeodomain-like_sf"/>
</dbReference>
<dbReference type="SMART" id="SM00717">
    <property type="entry name" value="SANT"/>
    <property type="match status" value="1"/>
</dbReference>
<evidence type="ECO:0000256" key="2">
    <source>
        <dbReference type="ARBA" id="ARBA00022771"/>
    </source>
</evidence>
<dbReference type="InterPro" id="IPR001005">
    <property type="entry name" value="SANT/Myb"/>
</dbReference>
<evidence type="ECO:0000259" key="7">
    <source>
        <dbReference type="PROSITE" id="PS50114"/>
    </source>
</evidence>
<evidence type="ECO:0000256" key="6">
    <source>
        <dbReference type="SAM" id="MobiDB-lite"/>
    </source>
</evidence>
<evidence type="ECO:0000256" key="5">
    <source>
        <dbReference type="PROSITE-ProRule" id="PRU00094"/>
    </source>
</evidence>
<dbReference type="SUPFAM" id="SSF57903">
    <property type="entry name" value="FYVE/PHD zinc finger"/>
    <property type="match status" value="1"/>
</dbReference>
<accession>A0A1U7LH06</accession>
<feature type="domain" description="PHD-type" evidence="10">
    <location>
        <begin position="773"/>
        <end position="895"/>
    </location>
</feature>
<feature type="domain" description="ELM2" evidence="9">
    <location>
        <begin position="376"/>
        <end position="513"/>
    </location>
</feature>
<dbReference type="STRING" id="1198029.A0A1U7LH06"/>
<evidence type="ECO:0000256" key="4">
    <source>
        <dbReference type="ARBA" id="ARBA00023242"/>
    </source>
</evidence>
<keyword evidence="4" id="KW-0539">Nucleus</keyword>
<dbReference type="InterPro" id="IPR011011">
    <property type="entry name" value="Znf_FYVE_PHD"/>
</dbReference>
<dbReference type="Pfam" id="PF01426">
    <property type="entry name" value="BAH"/>
    <property type="match status" value="1"/>
</dbReference>
<dbReference type="PANTHER" id="PTHR47672">
    <property type="entry name" value="E3 UBIQUITIN-PROTEIN LIGASE SNT2"/>
    <property type="match status" value="1"/>
</dbReference>
<dbReference type="GO" id="GO:0003682">
    <property type="term" value="F:chromatin binding"/>
    <property type="evidence" value="ECO:0007669"/>
    <property type="project" value="InterPro"/>
</dbReference>
<evidence type="ECO:0000256" key="3">
    <source>
        <dbReference type="ARBA" id="ARBA00022833"/>
    </source>
</evidence>
<dbReference type="Pfam" id="PF13832">
    <property type="entry name" value="zf-HC5HC2H_2"/>
    <property type="match status" value="1"/>
</dbReference>
<dbReference type="CDD" id="cd15497">
    <property type="entry name" value="PHD1_Snt2p_like"/>
    <property type="match status" value="1"/>
</dbReference>
<name>A0A1U7LH06_NEOID</name>
<dbReference type="OrthoDB" id="336088at2759"/>
<dbReference type="PROSITE" id="PS50114">
    <property type="entry name" value="GATA_ZN_FINGER_2"/>
    <property type="match status" value="1"/>
</dbReference>
<evidence type="ECO:0000313" key="12">
    <source>
        <dbReference type="Proteomes" id="UP000186594"/>
    </source>
</evidence>
<dbReference type="GO" id="GO:0036205">
    <property type="term" value="P:histone catabolic process"/>
    <property type="evidence" value="ECO:0007669"/>
    <property type="project" value="TreeGrafter"/>
</dbReference>
<evidence type="ECO:0000313" key="11">
    <source>
        <dbReference type="EMBL" id="OLL21929.1"/>
    </source>
</evidence>